<protein>
    <submittedName>
        <fullName evidence="1">Uncharacterized protein</fullName>
    </submittedName>
</protein>
<dbReference type="EMBL" id="JBDJPC010000004">
    <property type="protein sequence ID" value="KAL1505144.1"/>
    <property type="molecule type" value="Genomic_DNA"/>
</dbReference>
<organism evidence="1 2">
    <name type="scientific">Hypothenemus hampei</name>
    <name type="common">Coffee berry borer</name>
    <dbReference type="NCBI Taxonomy" id="57062"/>
    <lineage>
        <taxon>Eukaryota</taxon>
        <taxon>Metazoa</taxon>
        <taxon>Ecdysozoa</taxon>
        <taxon>Arthropoda</taxon>
        <taxon>Hexapoda</taxon>
        <taxon>Insecta</taxon>
        <taxon>Pterygota</taxon>
        <taxon>Neoptera</taxon>
        <taxon>Endopterygota</taxon>
        <taxon>Coleoptera</taxon>
        <taxon>Polyphaga</taxon>
        <taxon>Cucujiformia</taxon>
        <taxon>Curculionidae</taxon>
        <taxon>Scolytinae</taxon>
        <taxon>Hypothenemus</taxon>
    </lineage>
</organism>
<dbReference type="AlphaFoldDB" id="A0ABD1EWS6"/>
<proteinExistence type="predicted"/>
<keyword evidence="2" id="KW-1185">Reference proteome</keyword>
<sequence length="100" mass="11119">MNAKFKGNDTGSKSYRPICVLGPMGKLYESIRLARLEQEIKNRGGVSTSEISKLIEVVQRASVRNLALTNYPQKLLELNTINHILSNTSHFSSNSALENI</sequence>
<reference evidence="1 2" key="1">
    <citation type="submission" date="2024-05" db="EMBL/GenBank/DDBJ databases">
        <title>Genetic variation in Jamaican populations of the coffee berry borer (Hypothenemus hampei).</title>
        <authorList>
            <person name="Errbii M."/>
            <person name="Myrie A."/>
        </authorList>
    </citation>
    <scope>NUCLEOTIDE SEQUENCE [LARGE SCALE GENOMIC DNA]</scope>
    <source>
        <strain evidence="1">JA-Hopewell-2020-01-JO</strain>
        <tissue evidence="1">Whole body</tissue>
    </source>
</reference>
<comment type="caution">
    <text evidence="1">The sequence shown here is derived from an EMBL/GenBank/DDBJ whole genome shotgun (WGS) entry which is preliminary data.</text>
</comment>
<evidence type="ECO:0000313" key="1">
    <source>
        <dbReference type="EMBL" id="KAL1505144.1"/>
    </source>
</evidence>
<dbReference type="Proteomes" id="UP001566132">
    <property type="component" value="Unassembled WGS sequence"/>
</dbReference>
<accession>A0ABD1EWS6</accession>
<name>A0ABD1EWS6_HYPHA</name>
<evidence type="ECO:0000313" key="2">
    <source>
        <dbReference type="Proteomes" id="UP001566132"/>
    </source>
</evidence>
<gene>
    <name evidence="1" type="ORF">ABEB36_004767</name>
</gene>